<name>A0AAV4V2V6_9ARAC</name>
<protein>
    <submittedName>
        <fullName evidence="1">Uncharacterized protein</fullName>
    </submittedName>
</protein>
<dbReference type="Proteomes" id="UP001054837">
    <property type="component" value="Unassembled WGS sequence"/>
</dbReference>
<sequence length="89" mass="9713">MERKQNQTIRENLCSRITVSKGARDSRISNAGREIYPRGAIDEQTTGQGAFLTVAVNFAIFNSLIAVCRALSTAESSALCFSTSRQAKQ</sequence>
<evidence type="ECO:0000313" key="2">
    <source>
        <dbReference type="Proteomes" id="UP001054837"/>
    </source>
</evidence>
<comment type="caution">
    <text evidence="1">The sequence shown here is derived from an EMBL/GenBank/DDBJ whole genome shotgun (WGS) entry which is preliminary data.</text>
</comment>
<reference evidence="1 2" key="1">
    <citation type="submission" date="2021-06" db="EMBL/GenBank/DDBJ databases">
        <title>Caerostris darwini draft genome.</title>
        <authorList>
            <person name="Kono N."/>
            <person name="Arakawa K."/>
        </authorList>
    </citation>
    <scope>NUCLEOTIDE SEQUENCE [LARGE SCALE GENOMIC DNA]</scope>
</reference>
<accession>A0AAV4V2V6</accession>
<gene>
    <name evidence="1" type="ORF">CDAR_17641</name>
</gene>
<evidence type="ECO:0000313" key="1">
    <source>
        <dbReference type="EMBL" id="GIY64280.1"/>
    </source>
</evidence>
<proteinExistence type="predicted"/>
<dbReference type="AlphaFoldDB" id="A0AAV4V2V6"/>
<keyword evidence="2" id="KW-1185">Reference proteome</keyword>
<dbReference type="EMBL" id="BPLQ01012304">
    <property type="protein sequence ID" value="GIY64280.1"/>
    <property type="molecule type" value="Genomic_DNA"/>
</dbReference>
<organism evidence="1 2">
    <name type="scientific">Caerostris darwini</name>
    <dbReference type="NCBI Taxonomy" id="1538125"/>
    <lineage>
        <taxon>Eukaryota</taxon>
        <taxon>Metazoa</taxon>
        <taxon>Ecdysozoa</taxon>
        <taxon>Arthropoda</taxon>
        <taxon>Chelicerata</taxon>
        <taxon>Arachnida</taxon>
        <taxon>Araneae</taxon>
        <taxon>Araneomorphae</taxon>
        <taxon>Entelegynae</taxon>
        <taxon>Araneoidea</taxon>
        <taxon>Araneidae</taxon>
        <taxon>Caerostris</taxon>
    </lineage>
</organism>